<dbReference type="Pfam" id="PF03176">
    <property type="entry name" value="MMPL"/>
    <property type="match status" value="2"/>
</dbReference>
<evidence type="ECO:0000256" key="2">
    <source>
        <dbReference type="ARBA" id="ARBA00022475"/>
    </source>
</evidence>
<proteinExistence type="predicted"/>
<evidence type="ECO:0000256" key="5">
    <source>
        <dbReference type="ARBA" id="ARBA00023136"/>
    </source>
</evidence>
<dbReference type="PANTHER" id="PTHR33406:SF12">
    <property type="entry name" value="BLR2997 PROTEIN"/>
    <property type="match status" value="1"/>
</dbReference>
<evidence type="ECO:0000313" key="8">
    <source>
        <dbReference type="EMBL" id="VAX16638.1"/>
    </source>
</evidence>
<evidence type="ECO:0000256" key="1">
    <source>
        <dbReference type="ARBA" id="ARBA00004651"/>
    </source>
</evidence>
<feature type="transmembrane region" description="Helical" evidence="6">
    <location>
        <begin position="239"/>
        <end position="258"/>
    </location>
</feature>
<organism evidence="8">
    <name type="scientific">hydrothermal vent metagenome</name>
    <dbReference type="NCBI Taxonomy" id="652676"/>
    <lineage>
        <taxon>unclassified sequences</taxon>
        <taxon>metagenomes</taxon>
        <taxon>ecological metagenomes</taxon>
    </lineage>
</organism>
<dbReference type="InterPro" id="IPR000731">
    <property type="entry name" value="SSD"/>
</dbReference>
<feature type="transmembrane region" description="Helical" evidence="6">
    <location>
        <begin position="328"/>
        <end position="356"/>
    </location>
</feature>
<protein>
    <submittedName>
        <fullName evidence="8">Exporter protein, RND family</fullName>
    </submittedName>
</protein>
<accession>A0A3B1BYS7</accession>
<feature type="transmembrane region" description="Helical" evidence="6">
    <location>
        <begin position="683"/>
        <end position="701"/>
    </location>
</feature>
<evidence type="ECO:0000256" key="6">
    <source>
        <dbReference type="SAM" id="Phobius"/>
    </source>
</evidence>
<dbReference type="PANTHER" id="PTHR33406">
    <property type="entry name" value="MEMBRANE PROTEIN MJ1562-RELATED"/>
    <property type="match status" value="1"/>
</dbReference>
<dbReference type="PRINTS" id="PR00702">
    <property type="entry name" value="ACRIFLAVINRP"/>
</dbReference>
<keyword evidence="5 6" id="KW-0472">Membrane</keyword>
<dbReference type="GO" id="GO:0005886">
    <property type="term" value="C:plasma membrane"/>
    <property type="evidence" value="ECO:0007669"/>
    <property type="project" value="UniProtKB-SubCell"/>
</dbReference>
<feature type="transmembrane region" description="Helical" evidence="6">
    <location>
        <begin position="657"/>
        <end position="677"/>
    </location>
</feature>
<dbReference type="InterPro" id="IPR050545">
    <property type="entry name" value="Mycobact_MmpL"/>
</dbReference>
<keyword evidence="2" id="KW-1003">Cell membrane</keyword>
<dbReference type="Gene3D" id="1.20.1640.10">
    <property type="entry name" value="Multidrug efflux transporter AcrB transmembrane domain"/>
    <property type="match status" value="2"/>
</dbReference>
<feature type="transmembrane region" description="Helical" evidence="6">
    <location>
        <begin position="24"/>
        <end position="41"/>
    </location>
</feature>
<name>A0A3B1BYS7_9ZZZZ</name>
<dbReference type="PROSITE" id="PS50156">
    <property type="entry name" value="SSD"/>
    <property type="match status" value="2"/>
</dbReference>
<sequence>MSTAREKIGLWFEIQTRWIYKNRLKTLAVMSIFIAGFLVHLPQIKIDTSIEGFLHDSDPVLVAYNKFREQFGRDEMIVIAINPPDVFDIAFLRKLKKIHNDLENKVPHIDDITSLVNVRNVQGKKDELIVEDLLEDLPETKKEVAALKKLVLSKPLYKNLLISEDGKFTTVVIKTDAYSSIGVNEDAGERKFLTDAENNETIDAIRAVMARYNGPDFPLSMAGSPVMTNDLKLSMMSDMRHFMLMALFAIGVTLFLLFRRISGVVAPLFIVSLSLLSTVGLMAYFNTPIKLPTQILPSFLLAVGVGASVHALALFYQRLSISGDKEDSIVYALGHSGLPIAMTSLTTAVGLGSFAWAQLAPMADLGRFASAGVLLSLVYTIVLLPALIAVIPIKVKQTDKEKKRDVLMNRILTATANFSTGHPWKIIAASFIFIAVSLALATQVRLSHDPLSWFPDGAKIKEATKLLDKKLKGTVSVEVILDVKKENRLYEPKIMSMLDALPGLIEKEINNKELFIGKTIGLSDMLKEINQALHENRKEFYSIPQDRKLIAQEFLLFEMAGSDDLEDVVDSRFSKTRVTVKVPWLDSYIYGQFIVPLEASLKEAFKGVGDVWLTGLLPMFSRTLTAALNSSVKSYVIAFVVITFMMILLIGDLKIGLLSMIPNLAPIIVTVGIMGALDFPLDMFTMLIGSIAIGLAVDDTIHFMHNFMRYHHETGDAPEAVRRTLLTTGRAMLVTSIVLSAGFFIFMFASMSNLFNFGLLTGLTIIFALIADFLLAPAIMTIVTSPTAR</sequence>
<feature type="domain" description="SSD" evidence="7">
    <location>
        <begin position="655"/>
        <end position="782"/>
    </location>
</feature>
<dbReference type="InterPro" id="IPR004869">
    <property type="entry name" value="MMPL_dom"/>
</dbReference>
<evidence type="ECO:0000259" key="7">
    <source>
        <dbReference type="PROSITE" id="PS50156"/>
    </source>
</evidence>
<feature type="transmembrane region" description="Helical" evidence="6">
    <location>
        <begin position="265"/>
        <end position="285"/>
    </location>
</feature>
<feature type="transmembrane region" description="Helical" evidence="6">
    <location>
        <begin position="297"/>
        <end position="316"/>
    </location>
</feature>
<gene>
    <name evidence="8" type="ORF">MNBD_NITROSPINAE04-609</name>
</gene>
<dbReference type="InterPro" id="IPR001036">
    <property type="entry name" value="Acrflvin-R"/>
</dbReference>
<feature type="transmembrane region" description="Helical" evidence="6">
    <location>
        <begin position="757"/>
        <end position="783"/>
    </location>
</feature>
<evidence type="ECO:0000256" key="4">
    <source>
        <dbReference type="ARBA" id="ARBA00022989"/>
    </source>
</evidence>
<dbReference type="SUPFAM" id="SSF82866">
    <property type="entry name" value="Multidrug efflux transporter AcrB transmembrane domain"/>
    <property type="match status" value="2"/>
</dbReference>
<dbReference type="AlphaFoldDB" id="A0A3B1BYS7"/>
<feature type="domain" description="SSD" evidence="7">
    <location>
        <begin position="265"/>
        <end position="390"/>
    </location>
</feature>
<dbReference type="EMBL" id="UOGA01000072">
    <property type="protein sequence ID" value="VAX16638.1"/>
    <property type="molecule type" value="Genomic_DNA"/>
</dbReference>
<feature type="transmembrane region" description="Helical" evidence="6">
    <location>
        <begin position="632"/>
        <end position="650"/>
    </location>
</feature>
<reference evidence="8" key="1">
    <citation type="submission" date="2018-06" db="EMBL/GenBank/DDBJ databases">
        <authorList>
            <person name="Zhirakovskaya E."/>
        </authorList>
    </citation>
    <scope>NUCLEOTIDE SEQUENCE</scope>
</reference>
<dbReference type="GO" id="GO:0022857">
    <property type="term" value="F:transmembrane transporter activity"/>
    <property type="evidence" value="ECO:0007669"/>
    <property type="project" value="InterPro"/>
</dbReference>
<feature type="transmembrane region" description="Helical" evidence="6">
    <location>
        <begin position="368"/>
        <end position="393"/>
    </location>
</feature>
<evidence type="ECO:0000256" key="3">
    <source>
        <dbReference type="ARBA" id="ARBA00022692"/>
    </source>
</evidence>
<feature type="transmembrane region" description="Helical" evidence="6">
    <location>
        <begin position="731"/>
        <end position="751"/>
    </location>
</feature>
<keyword evidence="3 6" id="KW-0812">Transmembrane</keyword>
<keyword evidence="4 6" id="KW-1133">Transmembrane helix</keyword>
<comment type="subcellular location">
    <subcellularLocation>
        <location evidence="1">Cell membrane</location>
        <topology evidence="1">Multi-pass membrane protein</topology>
    </subcellularLocation>
</comment>